<gene>
    <name evidence="1" type="ORF">Ddye_017327</name>
</gene>
<dbReference type="Proteomes" id="UP001280121">
    <property type="component" value="Unassembled WGS sequence"/>
</dbReference>
<evidence type="ECO:0008006" key="3">
    <source>
        <dbReference type="Google" id="ProtNLM"/>
    </source>
</evidence>
<reference evidence="1" key="1">
    <citation type="journal article" date="2023" name="Plant J.">
        <title>Genome sequences and population genomics provide insights into the demographic history, inbreeding, and mutation load of two 'living fossil' tree species of Dipteronia.</title>
        <authorList>
            <person name="Feng Y."/>
            <person name="Comes H.P."/>
            <person name="Chen J."/>
            <person name="Zhu S."/>
            <person name="Lu R."/>
            <person name="Zhang X."/>
            <person name="Li P."/>
            <person name="Qiu J."/>
            <person name="Olsen K.M."/>
            <person name="Qiu Y."/>
        </authorList>
    </citation>
    <scope>NUCLEOTIDE SEQUENCE</scope>
    <source>
        <strain evidence="1">KIB01</strain>
    </source>
</reference>
<organism evidence="1 2">
    <name type="scientific">Dipteronia dyeriana</name>
    <dbReference type="NCBI Taxonomy" id="168575"/>
    <lineage>
        <taxon>Eukaryota</taxon>
        <taxon>Viridiplantae</taxon>
        <taxon>Streptophyta</taxon>
        <taxon>Embryophyta</taxon>
        <taxon>Tracheophyta</taxon>
        <taxon>Spermatophyta</taxon>
        <taxon>Magnoliopsida</taxon>
        <taxon>eudicotyledons</taxon>
        <taxon>Gunneridae</taxon>
        <taxon>Pentapetalae</taxon>
        <taxon>rosids</taxon>
        <taxon>malvids</taxon>
        <taxon>Sapindales</taxon>
        <taxon>Sapindaceae</taxon>
        <taxon>Hippocastanoideae</taxon>
        <taxon>Acereae</taxon>
        <taxon>Dipteronia</taxon>
    </lineage>
</organism>
<name>A0AAD9U944_9ROSI</name>
<evidence type="ECO:0000313" key="1">
    <source>
        <dbReference type="EMBL" id="KAK2649838.1"/>
    </source>
</evidence>
<evidence type="ECO:0000313" key="2">
    <source>
        <dbReference type="Proteomes" id="UP001280121"/>
    </source>
</evidence>
<comment type="caution">
    <text evidence="1">The sequence shown here is derived from an EMBL/GenBank/DDBJ whole genome shotgun (WGS) entry which is preliminary data.</text>
</comment>
<protein>
    <recommendedName>
        <fullName evidence="3">Transposase</fullName>
    </recommendedName>
</protein>
<accession>A0AAD9U944</accession>
<dbReference type="AlphaFoldDB" id="A0AAD9U944"/>
<proteinExistence type="predicted"/>
<dbReference type="EMBL" id="JANJYI010000005">
    <property type="protein sequence ID" value="KAK2649838.1"/>
    <property type="molecule type" value="Genomic_DNA"/>
</dbReference>
<keyword evidence="2" id="KW-1185">Reference proteome</keyword>
<sequence length="128" mass="15016">MIKTLQDKHCCQKVSKNREANAVWVASRFKILVEENPDVKVSLLVKEIHRIYGITIPSYTWYRAKYHVLEKTKLEMINSTNTDMLLRKGICARWHLSGTLSLIWVDQQDFKGFFSKFLCIKGLLLVWV</sequence>